<dbReference type="PANTHER" id="PTHR46233:SF3">
    <property type="entry name" value="HYDROXYACYLGLUTATHIONE HYDROLASE GLOC"/>
    <property type="match status" value="1"/>
</dbReference>
<accession>A0A2S8SR32</accession>
<dbReference type="Proteomes" id="UP000237684">
    <property type="component" value="Unassembled WGS sequence"/>
</dbReference>
<dbReference type="SUPFAM" id="SSF56281">
    <property type="entry name" value="Metallo-hydrolase/oxidoreductase"/>
    <property type="match status" value="1"/>
</dbReference>
<dbReference type="InParanoid" id="A0A2S8SR32"/>
<evidence type="ECO:0000313" key="6">
    <source>
        <dbReference type="EMBL" id="PQV63250.1"/>
    </source>
</evidence>
<dbReference type="SMART" id="SM00849">
    <property type="entry name" value="Lactamase_B"/>
    <property type="match status" value="1"/>
</dbReference>
<dbReference type="OrthoDB" id="9784009at2"/>
<dbReference type="InterPro" id="IPR051453">
    <property type="entry name" value="MBL_Glyoxalase_II"/>
</dbReference>
<dbReference type="Pfam" id="PF00753">
    <property type="entry name" value="Lactamase_B"/>
    <property type="match status" value="1"/>
</dbReference>
<feature type="domain" description="Metallo-beta-lactamase" evidence="5">
    <location>
        <begin position="26"/>
        <end position="207"/>
    </location>
</feature>
<evidence type="ECO:0000256" key="4">
    <source>
        <dbReference type="ARBA" id="ARBA00022833"/>
    </source>
</evidence>
<dbReference type="PANTHER" id="PTHR46233">
    <property type="entry name" value="HYDROXYACYLGLUTATHIONE HYDROLASE GLOC"/>
    <property type="match status" value="1"/>
</dbReference>
<dbReference type="RefSeq" id="WP_106380663.1">
    <property type="nucleotide sequence ID" value="NZ_NIGF01000014.1"/>
</dbReference>
<keyword evidence="7" id="KW-1185">Reference proteome</keyword>
<dbReference type="InterPro" id="IPR001279">
    <property type="entry name" value="Metallo-B-lactamas"/>
</dbReference>
<organism evidence="6 7">
    <name type="scientific">Abditibacterium utsteinense</name>
    <dbReference type="NCBI Taxonomy" id="1960156"/>
    <lineage>
        <taxon>Bacteria</taxon>
        <taxon>Pseudomonadati</taxon>
        <taxon>Abditibacteriota</taxon>
        <taxon>Abditibacteriia</taxon>
        <taxon>Abditibacteriales</taxon>
        <taxon>Abditibacteriaceae</taxon>
        <taxon>Abditibacterium</taxon>
    </lineage>
</organism>
<dbReference type="InterPro" id="IPR036866">
    <property type="entry name" value="RibonucZ/Hydroxyglut_hydro"/>
</dbReference>
<keyword evidence="2" id="KW-0479">Metal-binding</keyword>
<keyword evidence="3" id="KW-0378">Hydrolase</keyword>
<gene>
    <name evidence="6" type="ORF">B1R32_11476</name>
</gene>
<proteinExistence type="predicted"/>
<keyword evidence="4" id="KW-0862">Zinc</keyword>
<dbReference type="AlphaFoldDB" id="A0A2S8SR32"/>
<dbReference type="FunCoup" id="A0A2S8SR32">
    <property type="interactions" value="316"/>
</dbReference>
<protein>
    <submittedName>
        <fullName evidence="6">Glyoxylase, beta-lactamase superfamily II</fullName>
    </submittedName>
</protein>
<dbReference type="EMBL" id="NIGF01000014">
    <property type="protein sequence ID" value="PQV63250.1"/>
    <property type="molecule type" value="Genomic_DNA"/>
</dbReference>
<reference evidence="6 7" key="1">
    <citation type="journal article" date="2018" name="Syst. Appl. Microbiol.">
        <title>Abditibacterium utsteinense sp. nov., the first cultivated member of candidate phylum FBP, isolated from ice-free Antarctic soil samples.</title>
        <authorList>
            <person name="Tahon G."/>
            <person name="Tytgat B."/>
            <person name="Lebbe L."/>
            <person name="Carlier A."/>
            <person name="Willems A."/>
        </authorList>
    </citation>
    <scope>NUCLEOTIDE SEQUENCE [LARGE SCALE GENOMIC DNA]</scope>
    <source>
        <strain evidence="6 7">LMG 29911</strain>
    </source>
</reference>
<comment type="cofactor">
    <cofactor evidence="1">
        <name>Zn(2+)</name>
        <dbReference type="ChEBI" id="CHEBI:29105"/>
    </cofactor>
</comment>
<dbReference type="GO" id="GO:0046872">
    <property type="term" value="F:metal ion binding"/>
    <property type="evidence" value="ECO:0007669"/>
    <property type="project" value="UniProtKB-KW"/>
</dbReference>
<evidence type="ECO:0000256" key="1">
    <source>
        <dbReference type="ARBA" id="ARBA00001947"/>
    </source>
</evidence>
<dbReference type="Gene3D" id="3.60.15.10">
    <property type="entry name" value="Ribonuclease Z/Hydroxyacylglutathione hydrolase-like"/>
    <property type="match status" value="1"/>
</dbReference>
<evidence type="ECO:0000256" key="2">
    <source>
        <dbReference type="ARBA" id="ARBA00022723"/>
    </source>
</evidence>
<evidence type="ECO:0000256" key="3">
    <source>
        <dbReference type="ARBA" id="ARBA00022801"/>
    </source>
</evidence>
<name>A0A2S8SR32_9BACT</name>
<evidence type="ECO:0000259" key="5">
    <source>
        <dbReference type="SMART" id="SM00849"/>
    </source>
</evidence>
<dbReference type="GO" id="GO:0016787">
    <property type="term" value="F:hydrolase activity"/>
    <property type="evidence" value="ECO:0007669"/>
    <property type="project" value="UniProtKB-KW"/>
</dbReference>
<evidence type="ECO:0000313" key="7">
    <source>
        <dbReference type="Proteomes" id="UP000237684"/>
    </source>
</evidence>
<sequence length="234" mass="26142">MKLSSSPLSPSSKFLQIESFVCGPLQTNSFLLIDENTRQAVIIDPSIQSDAAFLRATQLRARGIELKEIWNTHGHFDHIYDNARWKAEFRAPVLASQNDEFFLENLSEQSIWFGLPAPEVTKTDHFLQPDEILSLGEFSCRVLTLPGHSPGSVGFYFEALDLCIQGDVLFAGSVGRTDLPGCSEEDLAASLQTLFALPPQTQILTGHGEFTTIEIEKRENQLARALIERYSVQR</sequence>
<dbReference type="CDD" id="cd06262">
    <property type="entry name" value="metallo-hydrolase-like_MBL-fold"/>
    <property type="match status" value="1"/>
</dbReference>
<comment type="caution">
    <text evidence="6">The sequence shown here is derived from an EMBL/GenBank/DDBJ whole genome shotgun (WGS) entry which is preliminary data.</text>
</comment>